<dbReference type="PROSITE" id="PS50863">
    <property type="entry name" value="B3"/>
    <property type="match status" value="1"/>
</dbReference>
<dbReference type="SUPFAM" id="SSF101936">
    <property type="entry name" value="DNA-binding pseudobarrel domain"/>
    <property type="match status" value="1"/>
</dbReference>
<evidence type="ECO:0000256" key="2">
    <source>
        <dbReference type="ARBA" id="ARBA00023125"/>
    </source>
</evidence>
<evidence type="ECO:0000256" key="1">
    <source>
        <dbReference type="ARBA" id="ARBA00023015"/>
    </source>
</evidence>
<dbReference type="InterPro" id="IPR003340">
    <property type="entry name" value="B3_DNA-bd"/>
</dbReference>
<keyword evidence="8" id="KW-1185">Reference proteome</keyword>
<evidence type="ECO:0000256" key="3">
    <source>
        <dbReference type="ARBA" id="ARBA00023163"/>
    </source>
</evidence>
<gene>
    <name evidence="7" type="ORF">KC19_4G044200</name>
</gene>
<reference evidence="7" key="1">
    <citation type="submission" date="2020-06" db="EMBL/GenBank/DDBJ databases">
        <title>WGS assembly of Ceratodon purpureus strain R40.</title>
        <authorList>
            <person name="Carey S.B."/>
            <person name="Jenkins J."/>
            <person name="Shu S."/>
            <person name="Lovell J.T."/>
            <person name="Sreedasyam A."/>
            <person name="Maumus F."/>
            <person name="Tiley G.P."/>
            <person name="Fernandez-Pozo N."/>
            <person name="Barry K."/>
            <person name="Chen C."/>
            <person name="Wang M."/>
            <person name="Lipzen A."/>
            <person name="Daum C."/>
            <person name="Saski C.A."/>
            <person name="Payton A.C."/>
            <person name="Mcbreen J.C."/>
            <person name="Conrad R.E."/>
            <person name="Kollar L.M."/>
            <person name="Olsson S."/>
            <person name="Huttunen S."/>
            <person name="Landis J.B."/>
            <person name="Wickett N.J."/>
            <person name="Johnson M.G."/>
            <person name="Rensing S.A."/>
            <person name="Grimwood J."/>
            <person name="Schmutz J."/>
            <person name="Mcdaniel S.F."/>
        </authorList>
    </citation>
    <scope>NUCLEOTIDE SEQUENCE</scope>
    <source>
        <strain evidence="7">R40</strain>
    </source>
</reference>
<keyword evidence="2" id="KW-0238">DNA-binding</keyword>
<organism evidence="7 8">
    <name type="scientific">Ceratodon purpureus</name>
    <name type="common">Fire moss</name>
    <name type="synonym">Dicranum purpureum</name>
    <dbReference type="NCBI Taxonomy" id="3225"/>
    <lineage>
        <taxon>Eukaryota</taxon>
        <taxon>Viridiplantae</taxon>
        <taxon>Streptophyta</taxon>
        <taxon>Embryophyta</taxon>
        <taxon>Bryophyta</taxon>
        <taxon>Bryophytina</taxon>
        <taxon>Bryopsida</taxon>
        <taxon>Dicranidae</taxon>
        <taxon>Pseudoditrichales</taxon>
        <taxon>Ditrichaceae</taxon>
        <taxon>Ceratodon</taxon>
    </lineage>
</organism>
<feature type="compositionally biased region" description="Low complexity" evidence="5">
    <location>
        <begin position="1"/>
        <end position="17"/>
    </location>
</feature>
<feature type="region of interest" description="Disordered" evidence="5">
    <location>
        <begin position="1"/>
        <end position="26"/>
    </location>
</feature>
<keyword evidence="1" id="KW-0805">Transcription regulation</keyword>
<evidence type="ECO:0000256" key="5">
    <source>
        <dbReference type="SAM" id="MobiDB-lite"/>
    </source>
</evidence>
<dbReference type="Pfam" id="PF02362">
    <property type="entry name" value="B3"/>
    <property type="match status" value="1"/>
</dbReference>
<dbReference type="GO" id="GO:0003677">
    <property type="term" value="F:DNA binding"/>
    <property type="evidence" value="ECO:0007669"/>
    <property type="project" value="UniProtKB-KW"/>
</dbReference>
<accession>A0A8T0I6I0</accession>
<protein>
    <recommendedName>
        <fullName evidence="6">TF-B3 domain-containing protein</fullName>
    </recommendedName>
</protein>
<evidence type="ECO:0000313" key="7">
    <source>
        <dbReference type="EMBL" id="KAG0578707.1"/>
    </source>
</evidence>
<dbReference type="Gene3D" id="2.40.330.10">
    <property type="entry name" value="DNA-binding pseudobarrel domain"/>
    <property type="match status" value="1"/>
</dbReference>
<evidence type="ECO:0000313" key="8">
    <source>
        <dbReference type="Proteomes" id="UP000822688"/>
    </source>
</evidence>
<keyword evidence="4" id="KW-0539">Nucleus</keyword>
<proteinExistence type="predicted"/>
<dbReference type="EMBL" id="CM026424">
    <property type="protein sequence ID" value="KAG0578707.1"/>
    <property type="molecule type" value="Genomic_DNA"/>
</dbReference>
<comment type="caution">
    <text evidence="7">The sequence shown here is derived from an EMBL/GenBank/DDBJ whole genome shotgun (WGS) entry which is preliminary data.</text>
</comment>
<feature type="region of interest" description="Disordered" evidence="5">
    <location>
        <begin position="66"/>
        <end position="95"/>
    </location>
</feature>
<dbReference type="SMART" id="SM01019">
    <property type="entry name" value="B3"/>
    <property type="match status" value="1"/>
</dbReference>
<evidence type="ECO:0000259" key="6">
    <source>
        <dbReference type="PROSITE" id="PS50863"/>
    </source>
</evidence>
<dbReference type="InterPro" id="IPR015300">
    <property type="entry name" value="DNA-bd_pseudobarrel_sf"/>
</dbReference>
<sequence>MFARRSSSACRAPARNSCNDSADGTKFSEQTGKISYVDGDKPYAVGRNIRKSGDLLIGKKAVQERQQNVQDRRSSEVFSEALTGRERKGRASQHGTNLQLPSFCRRLYVHNLGQGHMIEVPASFVRTHEMQFQDAVELQGIHQESPVRTVTCHWVRSGDQQLRLYFKGGWRNFAKENGLIKGQELQFSLTSKSFFVVRVVCGTSN</sequence>
<feature type="domain" description="TF-B3" evidence="6">
    <location>
        <begin position="103"/>
        <end position="203"/>
    </location>
</feature>
<evidence type="ECO:0000256" key="4">
    <source>
        <dbReference type="ARBA" id="ARBA00023242"/>
    </source>
</evidence>
<dbReference type="Proteomes" id="UP000822688">
    <property type="component" value="Chromosome 4"/>
</dbReference>
<name>A0A8T0I6I0_CERPU</name>
<dbReference type="CDD" id="cd10017">
    <property type="entry name" value="B3_DNA"/>
    <property type="match status" value="1"/>
</dbReference>
<dbReference type="AlphaFoldDB" id="A0A8T0I6I0"/>
<keyword evidence="3" id="KW-0804">Transcription</keyword>